<organism evidence="1 2">
    <name type="scientific">Candidatus Lokiarchaeum ossiferum</name>
    <dbReference type="NCBI Taxonomy" id="2951803"/>
    <lineage>
        <taxon>Archaea</taxon>
        <taxon>Promethearchaeati</taxon>
        <taxon>Promethearchaeota</taxon>
        <taxon>Promethearchaeia</taxon>
        <taxon>Promethearchaeales</taxon>
        <taxon>Promethearchaeaceae</taxon>
        <taxon>Candidatus Lokiarchaeum</taxon>
    </lineage>
</organism>
<evidence type="ECO:0000313" key="2">
    <source>
        <dbReference type="Proteomes" id="UP001208689"/>
    </source>
</evidence>
<dbReference type="Gene3D" id="3.40.1190.20">
    <property type="match status" value="1"/>
</dbReference>
<dbReference type="InterPro" id="IPR057621">
    <property type="entry name" value="Khk_prokaryotic"/>
</dbReference>
<gene>
    <name evidence="1" type="ORF">NEF87_003534</name>
</gene>
<evidence type="ECO:0000313" key="1">
    <source>
        <dbReference type="EMBL" id="UYP47249.1"/>
    </source>
</evidence>
<sequence>MGKYKKYNDYDCTIESFSSALNNLDRIENASESLRFFMGFDGYVDLLYNMLKSRQNVAEYEIYANMADFGQRIVDTAGSSTSIERVLKIKLAGGFAPNMARAIANMVPKSTIDLYAAMGYPEIDPLFQNLPSNVNLFSVANSGETLAMEFSDGKVMSQDMGGLFELDWKTLVSRMGGIDAVIEAFNRNDAIGNGHWSLMLHMNNYFEHFISDILPNVSKSQKKLFFVDPADFTKRSHQEIRNMLSLLGKIDETIPVVLSLNDREAIDVSNVLNREGVPKIQKGSLQSFEKAGQNINSVLNLTHLVIHEPHFATITGHENHFWVTEGYTSAPKFTVAAGDHFNAGILISKLSKLSSAESLIVANAATAIFVRTGQSPSILNLKKYISNYIDYIETDISTFEI</sequence>
<evidence type="ECO:0008006" key="3">
    <source>
        <dbReference type="Google" id="ProtNLM"/>
    </source>
</evidence>
<proteinExistence type="predicted"/>
<protein>
    <recommendedName>
        <fullName evidence="3">Carbohydrate kinase PfkB domain-containing protein</fullName>
    </recommendedName>
</protein>
<dbReference type="Proteomes" id="UP001208689">
    <property type="component" value="Chromosome"/>
</dbReference>
<dbReference type="Pfam" id="PF25270">
    <property type="entry name" value="Khk"/>
    <property type="match status" value="1"/>
</dbReference>
<dbReference type="InterPro" id="IPR029056">
    <property type="entry name" value="Ribokinase-like"/>
</dbReference>
<keyword evidence="2" id="KW-1185">Reference proteome</keyword>
<dbReference type="EMBL" id="CP104013">
    <property type="protein sequence ID" value="UYP47249.1"/>
    <property type="molecule type" value="Genomic_DNA"/>
</dbReference>
<reference evidence="1" key="1">
    <citation type="submission" date="2022-09" db="EMBL/GenBank/DDBJ databases">
        <title>Actin cytoskeleton and complex cell architecture in an #Asgard archaeon.</title>
        <authorList>
            <person name="Ponce Toledo R.I."/>
            <person name="Schleper C."/>
            <person name="Rodrigues Oliveira T."/>
            <person name="Wollweber F."/>
            <person name="Xu J."/>
            <person name="Rittmann S."/>
            <person name="Klingl A."/>
            <person name="Pilhofer M."/>
        </authorList>
    </citation>
    <scope>NUCLEOTIDE SEQUENCE</scope>
    <source>
        <strain evidence="1">B-35</strain>
    </source>
</reference>
<name>A0ABY6HXT3_9ARCH</name>
<accession>A0ABY6HXT3</accession>
<dbReference type="SUPFAM" id="SSF53613">
    <property type="entry name" value="Ribokinase-like"/>
    <property type="match status" value="1"/>
</dbReference>